<accession>A0A917FCY0</accession>
<gene>
    <name evidence="1" type="ORF">GCM10010912_10380</name>
</gene>
<sequence>MREIYLKEFKEDSWEEMVQLYQELYNEVEPGLRTRVESSGIPEDILRVLLPDMGEYLLTWMEEQVPALGYEKPSDYLKTAEGTRALKSAILRMPR</sequence>
<comment type="caution">
    <text evidence="1">The sequence shown here is derived from an EMBL/GenBank/DDBJ whole genome shotgun (WGS) entry which is preliminary data.</text>
</comment>
<dbReference type="RefSeq" id="WP_189022676.1">
    <property type="nucleotide sequence ID" value="NZ_BMKR01000004.1"/>
</dbReference>
<protein>
    <recommendedName>
        <fullName evidence="3">DUF2384 domain-containing protein</fullName>
    </recommendedName>
</protein>
<organism evidence="1 2">
    <name type="scientific">Paenibacillus albidus</name>
    <dbReference type="NCBI Taxonomy" id="2041023"/>
    <lineage>
        <taxon>Bacteria</taxon>
        <taxon>Bacillati</taxon>
        <taxon>Bacillota</taxon>
        <taxon>Bacilli</taxon>
        <taxon>Bacillales</taxon>
        <taxon>Paenibacillaceae</taxon>
        <taxon>Paenibacillus</taxon>
    </lineage>
</organism>
<reference evidence="1" key="1">
    <citation type="journal article" date="2014" name="Int. J. Syst. Evol. Microbiol.">
        <title>Complete genome sequence of Corynebacterium casei LMG S-19264T (=DSM 44701T), isolated from a smear-ripened cheese.</title>
        <authorList>
            <consortium name="US DOE Joint Genome Institute (JGI-PGF)"/>
            <person name="Walter F."/>
            <person name="Albersmeier A."/>
            <person name="Kalinowski J."/>
            <person name="Ruckert C."/>
        </authorList>
    </citation>
    <scope>NUCLEOTIDE SEQUENCE</scope>
    <source>
        <strain evidence="1">CGMCC 1.16134</strain>
    </source>
</reference>
<evidence type="ECO:0008006" key="3">
    <source>
        <dbReference type="Google" id="ProtNLM"/>
    </source>
</evidence>
<evidence type="ECO:0000313" key="1">
    <source>
        <dbReference type="EMBL" id="GGF67347.1"/>
    </source>
</evidence>
<dbReference type="AlphaFoldDB" id="A0A917FCY0"/>
<reference evidence="1" key="2">
    <citation type="submission" date="2020-09" db="EMBL/GenBank/DDBJ databases">
        <authorList>
            <person name="Sun Q."/>
            <person name="Zhou Y."/>
        </authorList>
    </citation>
    <scope>NUCLEOTIDE SEQUENCE</scope>
    <source>
        <strain evidence="1">CGMCC 1.16134</strain>
    </source>
</reference>
<keyword evidence="2" id="KW-1185">Reference proteome</keyword>
<proteinExistence type="predicted"/>
<dbReference type="EMBL" id="BMKR01000004">
    <property type="protein sequence ID" value="GGF67347.1"/>
    <property type="molecule type" value="Genomic_DNA"/>
</dbReference>
<dbReference type="Proteomes" id="UP000637643">
    <property type="component" value="Unassembled WGS sequence"/>
</dbReference>
<name>A0A917FCY0_9BACL</name>
<evidence type="ECO:0000313" key="2">
    <source>
        <dbReference type="Proteomes" id="UP000637643"/>
    </source>
</evidence>